<organism evidence="1 2">
    <name type="scientific">Saguinus oedipus</name>
    <name type="common">Cotton-top tamarin</name>
    <name type="synonym">Oedipomidas oedipus</name>
    <dbReference type="NCBI Taxonomy" id="9490"/>
    <lineage>
        <taxon>Eukaryota</taxon>
        <taxon>Metazoa</taxon>
        <taxon>Chordata</taxon>
        <taxon>Craniata</taxon>
        <taxon>Vertebrata</taxon>
        <taxon>Euteleostomi</taxon>
        <taxon>Mammalia</taxon>
        <taxon>Eutheria</taxon>
        <taxon>Euarchontoglires</taxon>
        <taxon>Primates</taxon>
        <taxon>Haplorrhini</taxon>
        <taxon>Platyrrhini</taxon>
        <taxon>Cebidae</taxon>
        <taxon>Callitrichinae</taxon>
        <taxon>Saguinus</taxon>
    </lineage>
</organism>
<evidence type="ECO:0000313" key="2">
    <source>
        <dbReference type="Proteomes" id="UP001266305"/>
    </source>
</evidence>
<name>A0ABQ9VY70_SAGOE</name>
<keyword evidence="2" id="KW-1185">Reference proteome</keyword>
<sequence length="69" mass="7725">DNWEHLKGYTLETSVCQRHQVHPDFPSSPITCLPSTHTPEHHHCKVTATHHRYPGGSKCYPLGHAISSA</sequence>
<dbReference type="Proteomes" id="UP001266305">
    <property type="component" value="Unassembled WGS sequence"/>
</dbReference>
<dbReference type="EMBL" id="JASSZA010000004">
    <property type="protein sequence ID" value="KAK2114326.1"/>
    <property type="molecule type" value="Genomic_DNA"/>
</dbReference>
<feature type="non-terminal residue" evidence="1">
    <location>
        <position position="1"/>
    </location>
</feature>
<evidence type="ECO:0000313" key="1">
    <source>
        <dbReference type="EMBL" id="KAK2114326.1"/>
    </source>
</evidence>
<protein>
    <submittedName>
        <fullName evidence="1">Uncharacterized protein</fullName>
    </submittedName>
</protein>
<comment type="caution">
    <text evidence="1">The sequence shown here is derived from an EMBL/GenBank/DDBJ whole genome shotgun (WGS) entry which is preliminary data.</text>
</comment>
<accession>A0ABQ9VY70</accession>
<proteinExistence type="predicted"/>
<reference evidence="1 2" key="1">
    <citation type="submission" date="2023-05" db="EMBL/GenBank/DDBJ databases">
        <title>B98-5 Cell Line De Novo Hybrid Assembly: An Optical Mapping Approach.</title>
        <authorList>
            <person name="Kananen K."/>
            <person name="Auerbach J.A."/>
            <person name="Kautto E."/>
            <person name="Blachly J.S."/>
        </authorList>
    </citation>
    <scope>NUCLEOTIDE SEQUENCE [LARGE SCALE GENOMIC DNA]</scope>
    <source>
        <strain evidence="1">B95-8</strain>
        <tissue evidence="1">Cell line</tissue>
    </source>
</reference>
<gene>
    <name evidence="1" type="ORF">P7K49_008592</name>
</gene>